<proteinExistence type="predicted"/>
<name>A0A645AAG9_9ZZZZ</name>
<evidence type="ECO:0000313" key="1">
    <source>
        <dbReference type="EMBL" id="MPM49916.1"/>
    </source>
</evidence>
<accession>A0A645AAG9</accession>
<sequence length="196" mass="22879">MNTVRLYTRQSDKTLLMLEHGGRIVNQRIYVQLHFGDMAGHYLDCYDWFAREASRFVPRPEGAELSIWCTPNVKNCLPPIEGTVVYALDVPEDWIVFFDDAKWDYVLNHRYLPLDDADEAAYRKHLQNIGVTNSFEFFEGRYAGKYPEETTRILESWKRVFDPIDHASPTACGNVWEIRREQIVRVFRPGETVASV</sequence>
<comment type="caution">
    <text evidence="1">The sequence shown here is derived from an EMBL/GenBank/DDBJ whole genome shotgun (WGS) entry which is preliminary data.</text>
</comment>
<dbReference type="EMBL" id="VSSQ01012726">
    <property type="protein sequence ID" value="MPM49916.1"/>
    <property type="molecule type" value="Genomic_DNA"/>
</dbReference>
<protein>
    <recommendedName>
        <fullName evidence="2">DUF3841 domain-containing protein</fullName>
    </recommendedName>
</protein>
<dbReference type="InterPro" id="IPR024211">
    <property type="entry name" value="DUF3841"/>
</dbReference>
<dbReference type="Pfam" id="PF12952">
    <property type="entry name" value="DUF3841"/>
    <property type="match status" value="1"/>
</dbReference>
<reference evidence="1" key="1">
    <citation type="submission" date="2019-08" db="EMBL/GenBank/DDBJ databases">
        <authorList>
            <person name="Kucharzyk K."/>
            <person name="Murdoch R.W."/>
            <person name="Higgins S."/>
            <person name="Loffler F."/>
        </authorList>
    </citation>
    <scope>NUCLEOTIDE SEQUENCE</scope>
</reference>
<organism evidence="1">
    <name type="scientific">bioreactor metagenome</name>
    <dbReference type="NCBI Taxonomy" id="1076179"/>
    <lineage>
        <taxon>unclassified sequences</taxon>
        <taxon>metagenomes</taxon>
        <taxon>ecological metagenomes</taxon>
    </lineage>
</organism>
<gene>
    <name evidence="1" type="ORF">SDC9_96650</name>
</gene>
<evidence type="ECO:0008006" key="2">
    <source>
        <dbReference type="Google" id="ProtNLM"/>
    </source>
</evidence>
<dbReference type="AlphaFoldDB" id="A0A645AAG9"/>